<feature type="domain" description="SoxA A3" evidence="2">
    <location>
        <begin position="7"/>
        <end position="84"/>
    </location>
</feature>
<comment type="caution">
    <text evidence="3">The sequence shown here is derived from an EMBL/GenBank/DDBJ whole genome shotgun (WGS) entry which is preliminary data.</text>
</comment>
<dbReference type="InterPro" id="IPR041117">
    <property type="entry name" value="SoxA_A3"/>
</dbReference>
<protein>
    <submittedName>
        <fullName evidence="3">(2Fe-2S)-binding protein</fullName>
    </submittedName>
</protein>
<gene>
    <name evidence="3" type="ORF">CWS01_02120</name>
</gene>
<dbReference type="PANTHER" id="PTHR42949:SF3">
    <property type="entry name" value="ANAEROBIC GLYCEROL-3-PHOSPHATE DEHYDROGENASE SUBUNIT B"/>
    <property type="match status" value="1"/>
</dbReference>
<dbReference type="EMBL" id="PISE01000004">
    <property type="protein sequence ID" value="PKG25295.1"/>
    <property type="molecule type" value="Genomic_DNA"/>
</dbReference>
<keyword evidence="1" id="KW-0560">Oxidoreductase</keyword>
<dbReference type="GO" id="GO:0016491">
    <property type="term" value="F:oxidoreductase activity"/>
    <property type="evidence" value="ECO:0007669"/>
    <property type="project" value="UniProtKB-KW"/>
</dbReference>
<dbReference type="CDD" id="cd19946">
    <property type="entry name" value="GlpA-like_Fer2_BFD-like"/>
    <property type="match status" value="1"/>
</dbReference>
<evidence type="ECO:0000313" key="4">
    <source>
        <dbReference type="Proteomes" id="UP000233375"/>
    </source>
</evidence>
<name>A0A2N0Z700_9BACI</name>
<dbReference type="InterPro" id="IPR041854">
    <property type="entry name" value="BFD-like_2Fe2S-bd_dom_sf"/>
</dbReference>
<proteinExistence type="predicted"/>
<accession>A0A2N0Z700</accession>
<dbReference type="OrthoDB" id="9801699at2"/>
<dbReference type="Pfam" id="PF17806">
    <property type="entry name" value="SO_alpha_A3"/>
    <property type="match status" value="1"/>
</dbReference>
<dbReference type="Proteomes" id="UP000233375">
    <property type="component" value="Unassembled WGS sequence"/>
</dbReference>
<keyword evidence="4" id="KW-1185">Reference proteome</keyword>
<evidence type="ECO:0000313" key="3">
    <source>
        <dbReference type="EMBL" id="PKG25295.1"/>
    </source>
</evidence>
<dbReference type="AlphaFoldDB" id="A0A2N0Z700"/>
<dbReference type="InterPro" id="IPR051691">
    <property type="entry name" value="Metab_Enz_Cyan_OpOx_G3PDH"/>
</dbReference>
<reference evidence="3 4" key="1">
    <citation type="journal article" date="2003" name="Int. J. Syst. Evol. Microbiol.">
        <title>Bacillus nealsonii sp. nov., isolated from a spacecraft-assembly facility, whose spores are gamma-radiation resistant.</title>
        <authorList>
            <person name="Venkateswaran K."/>
            <person name="Kempf M."/>
            <person name="Chen F."/>
            <person name="Satomi M."/>
            <person name="Nicholson W."/>
            <person name="Kern R."/>
        </authorList>
    </citation>
    <scope>NUCLEOTIDE SEQUENCE [LARGE SCALE GENOMIC DNA]</scope>
    <source>
        <strain evidence="3 4">FO-92</strain>
    </source>
</reference>
<dbReference type="RefSeq" id="WP_101175400.1">
    <property type="nucleotide sequence ID" value="NZ_PISE01000004.1"/>
</dbReference>
<dbReference type="Gene3D" id="1.10.10.1100">
    <property type="entry name" value="BFD-like [2Fe-2S]-binding domain"/>
    <property type="match status" value="1"/>
</dbReference>
<evidence type="ECO:0000256" key="1">
    <source>
        <dbReference type="ARBA" id="ARBA00023002"/>
    </source>
</evidence>
<dbReference type="PANTHER" id="PTHR42949">
    <property type="entry name" value="ANAEROBIC GLYCEROL-3-PHOSPHATE DEHYDROGENASE SUBUNIT B"/>
    <property type="match status" value="1"/>
</dbReference>
<evidence type="ECO:0000259" key="2">
    <source>
        <dbReference type="Pfam" id="PF17806"/>
    </source>
</evidence>
<organism evidence="3 4">
    <name type="scientific">Niallia nealsonii</name>
    <dbReference type="NCBI Taxonomy" id="115979"/>
    <lineage>
        <taxon>Bacteria</taxon>
        <taxon>Bacillati</taxon>
        <taxon>Bacillota</taxon>
        <taxon>Bacilli</taxon>
        <taxon>Bacillales</taxon>
        <taxon>Bacillaceae</taxon>
        <taxon>Niallia</taxon>
    </lineage>
</organism>
<sequence>MKDSVIVCRCEDVTAKDVKAAIVKGAHTPNDIKRLTRCGSGVCQAKICSDLMVEIIHEKTGKPYRDIGIHRPRMPIRPVVLSTLLTGGDAGENI</sequence>